<dbReference type="GO" id="GO:0008234">
    <property type="term" value="F:cysteine-type peptidase activity"/>
    <property type="evidence" value="ECO:0007669"/>
    <property type="project" value="InterPro"/>
</dbReference>
<dbReference type="PANTHER" id="PTHR43394:SF1">
    <property type="entry name" value="ATP-BINDING CASSETTE SUB-FAMILY B MEMBER 10, MITOCHONDRIAL"/>
    <property type="match status" value="1"/>
</dbReference>
<keyword evidence="3" id="KW-1003">Cell membrane</keyword>
<evidence type="ECO:0000256" key="10">
    <source>
        <dbReference type="ARBA" id="ARBA00022989"/>
    </source>
</evidence>
<dbReference type="Pfam" id="PF00664">
    <property type="entry name" value="ABC_membrane"/>
    <property type="match status" value="1"/>
</dbReference>
<keyword evidence="17" id="KW-1185">Reference proteome</keyword>
<dbReference type="Gene3D" id="1.20.1560.10">
    <property type="entry name" value="ABC transporter type 1, transmembrane domain"/>
    <property type="match status" value="1"/>
</dbReference>
<dbReference type="FunFam" id="3.40.50.300:FF:000221">
    <property type="entry name" value="Multidrug ABC transporter ATP-binding protein"/>
    <property type="match status" value="1"/>
</dbReference>
<feature type="domain" description="ABC transmembrane type-1" evidence="14">
    <location>
        <begin position="192"/>
        <end position="471"/>
    </location>
</feature>
<evidence type="ECO:0000256" key="1">
    <source>
        <dbReference type="ARBA" id="ARBA00004651"/>
    </source>
</evidence>
<dbReference type="InterPro" id="IPR011527">
    <property type="entry name" value="ABC1_TM_dom"/>
</dbReference>
<dbReference type="AlphaFoldDB" id="A0A4V1RVM0"/>
<dbReference type="PROSITE" id="PS00211">
    <property type="entry name" value="ABC_TRANSPORTER_1"/>
    <property type="match status" value="1"/>
</dbReference>
<evidence type="ECO:0000256" key="2">
    <source>
        <dbReference type="ARBA" id="ARBA00022448"/>
    </source>
</evidence>
<proteinExistence type="predicted"/>
<evidence type="ECO:0000256" key="12">
    <source>
        <dbReference type="SAM" id="Phobius"/>
    </source>
</evidence>
<dbReference type="Gene3D" id="3.40.50.300">
    <property type="entry name" value="P-loop containing nucleotide triphosphate hydrolases"/>
    <property type="match status" value="1"/>
</dbReference>
<dbReference type="InterPro" id="IPR003593">
    <property type="entry name" value="AAA+_ATPase"/>
</dbReference>
<dbReference type="Gene3D" id="3.90.70.10">
    <property type="entry name" value="Cysteine proteinases"/>
    <property type="match status" value="1"/>
</dbReference>
<name>A0A4V1RVM0_9BACT</name>
<dbReference type="InterPro" id="IPR036640">
    <property type="entry name" value="ABC1_TM_sf"/>
</dbReference>
<dbReference type="GO" id="GO:0005886">
    <property type="term" value="C:plasma membrane"/>
    <property type="evidence" value="ECO:0007669"/>
    <property type="project" value="UniProtKB-SubCell"/>
</dbReference>
<evidence type="ECO:0000313" key="16">
    <source>
        <dbReference type="EMBL" id="RYC67238.1"/>
    </source>
</evidence>
<protein>
    <submittedName>
        <fullName evidence="16">Peptidase domain-containing ABC transporter</fullName>
    </submittedName>
</protein>
<dbReference type="NCBIfam" id="TIGR01193">
    <property type="entry name" value="bacteriocin_ABC"/>
    <property type="match status" value="1"/>
</dbReference>
<dbReference type="InterPro" id="IPR017871">
    <property type="entry name" value="ABC_transporter-like_CS"/>
</dbReference>
<dbReference type="PROSITE" id="PS50929">
    <property type="entry name" value="ABC_TM1F"/>
    <property type="match status" value="1"/>
</dbReference>
<dbReference type="CDD" id="cd18570">
    <property type="entry name" value="ABC_6TM_PCAT1_LagD_like"/>
    <property type="match status" value="1"/>
</dbReference>
<feature type="transmembrane region" description="Helical" evidence="12">
    <location>
        <begin position="188"/>
        <end position="210"/>
    </location>
</feature>
<dbReference type="GO" id="GO:0043214">
    <property type="term" value="F:ABC-type bacteriocin transporter activity"/>
    <property type="evidence" value="ECO:0007669"/>
    <property type="project" value="InterPro"/>
</dbReference>
<reference evidence="16 17" key="1">
    <citation type="submission" date="2019-01" db="EMBL/GenBank/DDBJ databases">
        <title>Spirosoma flava sp. nov., a propanil-degrading bacterium isolated from herbicide-contaminated soil.</title>
        <authorList>
            <person name="Zhang L."/>
            <person name="Jiang J.-D."/>
        </authorList>
    </citation>
    <scope>NUCLEOTIDE SEQUENCE [LARGE SCALE GENOMIC DNA]</scope>
    <source>
        <strain evidence="16 17">TY50</strain>
    </source>
</reference>
<feature type="transmembrane region" description="Helical" evidence="12">
    <location>
        <begin position="418"/>
        <end position="436"/>
    </location>
</feature>
<keyword evidence="6" id="KW-0547">Nucleotide-binding</keyword>
<evidence type="ECO:0000256" key="7">
    <source>
        <dbReference type="ARBA" id="ARBA00022801"/>
    </source>
</evidence>
<dbReference type="Pfam" id="PF03412">
    <property type="entry name" value="Peptidase_C39"/>
    <property type="match status" value="1"/>
</dbReference>
<feature type="transmembrane region" description="Helical" evidence="12">
    <location>
        <begin position="324"/>
        <end position="346"/>
    </location>
</feature>
<comment type="caution">
    <text evidence="16">The sequence shown here is derived from an EMBL/GenBank/DDBJ whole genome shotgun (WGS) entry which is preliminary data.</text>
</comment>
<keyword evidence="5 12" id="KW-0812">Transmembrane</keyword>
<sequence>MSQLTPLKTRASAWLARLKGLTTDTISARVKVKQRDVTDCGAACLASVAAHYRLLLPVARIRQMAATDQKGTNVLGMVEAAQKMGFQAKGVKATVESLSKIPLPAIAHVAIRDGALHHYVVIYRITAEQITVMDPADGLLHQLSPQAFAQVWTGLLVLLIPDETFRVGNEQVPVLQRFWQLLQPHRSVMLQALFGALVYTILGLSSAIYIQKIVDNVLVNGNRNLLNLLSVVMIGLLVLQVFINATKSFFNLKTGQRMDAALILGYYKHLMTLPQSFFDTMRVGEVISRINDAVKIRTFINDVALGLIVNVLIVLFSFGLMFTYYWKLALILVLIVPFYAGIYWVVNRFNQRNQRQQMENAADLEAQLVESLNAMPTIKRFGLEQFASQKTEDRFVRLLQTIFQTGSMGIYAGNASEFITRLFTIVLLWVGAGYVLSNDLTPGELLSFYALIGYFTGPAASLIGANRSIQEALIAADRLFEIMDLDRESNENKVQLKPDMVGDIRFKNVTFRYGTRAPVFDDLSLVMPKGKITAVVGESGSGKSTLLSLVQGLYPLQSGNIFIGEYDIRHLHADSLRRVVSVVPQKIDLFAGNVIENIAVGEEDPDMQRILTICGQLGITNFIERMPNGFTTYLGENGATLSGGQKQRMAIARALYRDPQILILDEATSALDSASENYVQQTVQLLRKAGKTIIIIAHRLSTVRKADKIIVLEQGRVIEEGKHTELLRNGKAYSQFWQQQTESV</sequence>
<dbReference type="InterPro" id="IPR027417">
    <property type="entry name" value="P-loop_NTPase"/>
</dbReference>
<feature type="transmembrane region" description="Helical" evidence="12">
    <location>
        <begin position="225"/>
        <end position="243"/>
    </location>
</feature>
<evidence type="ECO:0000256" key="8">
    <source>
        <dbReference type="ARBA" id="ARBA00022840"/>
    </source>
</evidence>
<dbReference type="PROSITE" id="PS50893">
    <property type="entry name" value="ABC_TRANSPORTER_2"/>
    <property type="match status" value="1"/>
</dbReference>
<comment type="subcellular location">
    <subcellularLocation>
        <location evidence="1">Cell membrane</location>
        <topology evidence="1">Multi-pass membrane protein</topology>
    </subcellularLocation>
</comment>
<evidence type="ECO:0000256" key="4">
    <source>
        <dbReference type="ARBA" id="ARBA00022670"/>
    </source>
</evidence>
<dbReference type="PROSITE" id="PS50990">
    <property type="entry name" value="PEPTIDASE_C39"/>
    <property type="match status" value="1"/>
</dbReference>
<feature type="domain" description="Peptidase C39" evidence="15">
    <location>
        <begin position="34"/>
        <end position="159"/>
    </location>
</feature>
<dbReference type="SUPFAM" id="SSF52540">
    <property type="entry name" value="P-loop containing nucleoside triphosphate hydrolases"/>
    <property type="match status" value="1"/>
</dbReference>
<keyword evidence="10 12" id="KW-1133">Transmembrane helix</keyword>
<dbReference type="RefSeq" id="WP_129605015.1">
    <property type="nucleotide sequence ID" value="NZ_SBLB01000008.1"/>
</dbReference>
<evidence type="ECO:0000313" key="17">
    <source>
        <dbReference type="Proteomes" id="UP000290407"/>
    </source>
</evidence>
<keyword evidence="7" id="KW-0378">Hydrolase</keyword>
<evidence type="ECO:0000259" key="14">
    <source>
        <dbReference type="PROSITE" id="PS50929"/>
    </source>
</evidence>
<dbReference type="InterPro" id="IPR003439">
    <property type="entry name" value="ABC_transporter-like_ATP-bd"/>
</dbReference>
<evidence type="ECO:0000256" key="3">
    <source>
        <dbReference type="ARBA" id="ARBA00022475"/>
    </source>
</evidence>
<dbReference type="GO" id="GO:0015421">
    <property type="term" value="F:ABC-type oligopeptide transporter activity"/>
    <property type="evidence" value="ECO:0007669"/>
    <property type="project" value="TreeGrafter"/>
</dbReference>
<dbReference type="CDD" id="cd02418">
    <property type="entry name" value="Peptidase_C39B"/>
    <property type="match status" value="1"/>
</dbReference>
<feature type="transmembrane region" description="Helical" evidence="12">
    <location>
        <begin position="299"/>
        <end position="318"/>
    </location>
</feature>
<feature type="domain" description="ABC transporter" evidence="13">
    <location>
        <begin position="504"/>
        <end position="739"/>
    </location>
</feature>
<evidence type="ECO:0000259" key="15">
    <source>
        <dbReference type="PROSITE" id="PS50990"/>
    </source>
</evidence>
<dbReference type="Proteomes" id="UP000290407">
    <property type="component" value="Unassembled WGS sequence"/>
</dbReference>
<dbReference type="PANTHER" id="PTHR43394">
    <property type="entry name" value="ATP-DEPENDENT PERMEASE MDL1, MITOCHONDRIAL"/>
    <property type="match status" value="1"/>
</dbReference>
<keyword evidence="2" id="KW-0813">Transport</keyword>
<dbReference type="SMART" id="SM00382">
    <property type="entry name" value="AAA"/>
    <property type="match status" value="1"/>
</dbReference>
<evidence type="ECO:0000256" key="11">
    <source>
        <dbReference type="ARBA" id="ARBA00023136"/>
    </source>
</evidence>
<dbReference type="EMBL" id="SBLB01000008">
    <property type="protein sequence ID" value="RYC67238.1"/>
    <property type="molecule type" value="Genomic_DNA"/>
</dbReference>
<dbReference type="SUPFAM" id="SSF90123">
    <property type="entry name" value="ABC transporter transmembrane region"/>
    <property type="match status" value="1"/>
</dbReference>
<dbReference type="Pfam" id="PF00005">
    <property type="entry name" value="ABC_tran"/>
    <property type="match status" value="1"/>
</dbReference>
<evidence type="ECO:0000259" key="13">
    <source>
        <dbReference type="PROSITE" id="PS50893"/>
    </source>
</evidence>
<feature type="transmembrane region" description="Helical" evidence="12">
    <location>
        <begin position="448"/>
        <end position="465"/>
    </location>
</feature>
<keyword evidence="4" id="KW-0645">Protease</keyword>
<dbReference type="GO" id="GO:0005524">
    <property type="term" value="F:ATP binding"/>
    <property type="evidence" value="ECO:0007669"/>
    <property type="project" value="UniProtKB-KW"/>
</dbReference>
<keyword evidence="8" id="KW-0067">ATP-binding</keyword>
<dbReference type="InterPro" id="IPR005074">
    <property type="entry name" value="Peptidase_C39"/>
</dbReference>
<dbReference type="GO" id="GO:0016887">
    <property type="term" value="F:ATP hydrolysis activity"/>
    <property type="evidence" value="ECO:0007669"/>
    <property type="project" value="InterPro"/>
</dbReference>
<organism evidence="16 17">
    <name type="scientific">Spirosoma sordidisoli</name>
    <dbReference type="NCBI Taxonomy" id="2502893"/>
    <lineage>
        <taxon>Bacteria</taxon>
        <taxon>Pseudomonadati</taxon>
        <taxon>Bacteroidota</taxon>
        <taxon>Cytophagia</taxon>
        <taxon>Cytophagales</taxon>
        <taxon>Cytophagaceae</taxon>
        <taxon>Spirosoma</taxon>
    </lineage>
</organism>
<accession>A0A4V1RVM0</accession>
<evidence type="ECO:0000256" key="5">
    <source>
        <dbReference type="ARBA" id="ARBA00022692"/>
    </source>
</evidence>
<evidence type="ECO:0000256" key="6">
    <source>
        <dbReference type="ARBA" id="ARBA00022741"/>
    </source>
</evidence>
<dbReference type="GO" id="GO:0006508">
    <property type="term" value="P:proteolysis"/>
    <property type="evidence" value="ECO:0007669"/>
    <property type="project" value="UniProtKB-KW"/>
</dbReference>
<gene>
    <name evidence="16" type="ORF">EQG79_24270</name>
</gene>
<dbReference type="InterPro" id="IPR039421">
    <property type="entry name" value="Type_1_exporter"/>
</dbReference>
<keyword evidence="11 12" id="KW-0472">Membrane</keyword>
<keyword evidence="9" id="KW-1278">Translocase</keyword>
<dbReference type="InterPro" id="IPR005897">
    <property type="entry name" value="Pept_C39_ABC_bacteriocin"/>
</dbReference>
<evidence type="ECO:0000256" key="9">
    <source>
        <dbReference type="ARBA" id="ARBA00022967"/>
    </source>
</evidence>